<dbReference type="EMBL" id="JBHUME010000013">
    <property type="protein sequence ID" value="MFD2614667.1"/>
    <property type="molecule type" value="Genomic_DNA"/>
</dbReference>
<keyword evidence="2" id="KW-1185">Reference proteome</keyword>
<dbReference type="Proteomes" id="UP001597541">
    <property type="component" value="Unassembled WGS sequence"/>
</dbReference>
<sequence>MATVIKRVDSRIEEDVKEGVQCCGCGTGTTKHVDPTPCRCGKTMEPYTFDFSRRIPGYVLIRCNCGAKIECSGFTTSCPCGRVYNWNGDELAPTDQWGDETGEKRLEATKGHF</sequence>
<organism evidence="1 2">
    <name type="scientific">Paenibacillus gansuensis</name>
    <dbReference type="NCBI Taxonomy" id="306542"/>
    <lineage>
        <taxon>Bacteria</taxon>
        <taxon>Bacillati</taxon>
        <taxon>Bacillota</taxon>
        <taxon>Bacilli</taxon>
        <taxon>Bacillales</taxon>
        <taxon>Paenibacillaceae</taxon>
        <taxon>Paenibacillus</taxon>
    </lineage>
</organism>
<evidence type="ECO:0000313" key="2">
    <source>
        <dbReference type="Proteomes" id="UP001597541"/>
    </source>
</evidence>
<gene>
    <name evidence="1" type="ORF">ACFSUF_19835</name>
</gene>
<proteinExistence type="predicted"/>
<comment type="caution">
    <text evidence="1">The sequence shown here is derived from an EMBL/GenBank/DDBJ whole genome shotgun (WGS) entry which is preliminary data.</text>
</comment>
<reference evidence="2" key="1">
    <citation type="journal article" date="2019" name="Int. J. Syst. Evol. Microbiol.">
        <title>The Global Catalogue of Microorganisms (GCM) 10K type strain sequencing project: providing services to taxonomists for standard genome sequencing and annotation.</title>
        <authorList>
            <consortium name="The Broad Institute Genomics Platform"/>
            <consortium name="The Broad Institute Genome Sequencing Center for Infectious Disease"/>
            <person name="Wu L."/>
            <person name="Ma J."/>
        </authorList>
    </citation>
    <scope>NUCLEOTIDE SEQUENCE [LARGE SCALE GENOMIC DNA]</scope>
    <source>
        <strain evidence="2">KCTC 3950</strain>
    </source>
</reference>
<accession>A0ABW5PKR9</accession>
<name>A0ABW5PKR9_9BACL</name>
<protein>
    <submittedName>
        <fullName evidence="1">Uncharacterized protein</fullName>
    </submittedName>
</protein>
<dbReference type="RefSeq" id="WP_377605764.1">
    <property type="nucleotide sequence ID" value="NZ_JBHUME010000013.1"/>
</dbReference>
<evidence type="ECO:0000313" key="1">
    <source>
        <dbReference type="EMBL" id="MFD2614667.1"/>
    </source>
</evidence>